<dbReference type="EMBL" id="JARBJD010000088">
    <property type="protein sequence ID" value="KAK2953631.1"/>
    <property type="molecule type" value="Genomic_DNA"/>
</dbReference>
<evidence type="ECO:0008006" key="4">
    <source>
        <dbReference type="Google" id="ProtNLM"/>
    </source>
</evidence>
<sequence>MNHFPNRRTQTILSPESSEIVLLCGLCVSSLQRDRTSIKGLLPPPATVALIIPVDTVTPDYFLSLYENGRIIHTKPYKAYELITGKDDIHSSLLLKAETAFRNKQNRFQQIYQDFKTGSNRDTLTEIAQLSSFDEAPKALSSTSVSFTKFYQPPTSKIQPNSSQQNQQFENRTIPSSIQASFRASSVAKRDIDAQTEIEPIENPCLANRFHPSFRSTFRGPTPTSNWIIPGRLLMSSYPASSDDIERQLLAGVTVWVDLTQNGEGGRFGEEISHFEYFDRAVKTVRMEQLLRIRALMEKDKLEEIELNAHQKHQAKLQSQERALIVKRISEPMRTKELKKLRKREERYQHRLHPTPSEKILVPPIRFHQHLDSLLRIRFPIPRGFVGREDETLMLVDYLAGLIHLDKSDRQVICVHSWDGKDRAALISSLVVARLFRLSGMSILDSIQHFYQTRPQFSSNTPPLSQSFYSNSHTPPTSHHIPSIPSSHHQKAQIYALTKKWSEENPVFDYTASQQFCLRFVERTGVDLLRHFSLSKVDDISPIISNSSTKAPEKKDNTLTKTKYLPKTSPTIKKQRSRSENSKSNRIKRKPTTSK</sequence>
<reference evidence="2 3" key="1">
    <citation type="journal article" date="2022" name="bioRxiv">
        <title>Genomics of Preaxostyla Flagellates Illuminates Evolutionary Transitions and the Path Towards Mitochondrial Loss.</title>
        <authorList>
            <person name="Novak L.V.F."/>
            <person name="Treitli S.C."/>
            <person name="Pyrih J."/>
            <person name="Halakuc P."/>
            <person name="Pipaliya S.V."/>
            <person name="Vacek V."/>
            <person name="Brzon O."/>
            <person name="Soukal P."/>
            <person name="Eme L."/>
            <person name="Dacks J.B."/>
            <person name="Karnkowska A."/>
            <person name="Elias M."/>
            <person name="Hampl V."/>
        </authorList>
    </citation>
    <scope>NUCLEOTIDE SEQUENCE [LARGE SCALE GENOMIC DNA]</scope>
    <source>
        <strain evidence="2">NAU3</strain>
        <tissue evidence="2">Gut</tissue>
    </source>
</reference>
<name>A0ABQ9XML4_9EUKA</name>
<keyword evidence="3" id="KW-1185">Reference proteome</keyword>
<dbReference type="Gene3D" id="3.90.190.10">
    <property type="entry name" value="Protein tyrosine phosphatase superfamily"/>
    <property type="match status" value="1"/>
</dbReference>
<feature type="compositionally biased region" description="Basic residues" evidence="1">
    <location>
        <begin position="585"/>
        <end position="595"/>
    </location>
</feature>
<feature type="region of interest" description="Disordered" evidence="1">
    <location>
        <begin position="543"/>
        <end position="595"/>
    </location>
</feature>
<dbReference type="InterPro" id="IPR029021">
    <property type="entry name" value="Prot-tyrosine_phosphatase-like"/>
</dbReference>
<comment type="caution">
    <text evidence="2">The sequence shown here is derived from an EMBL/GenBank/DDBJ whole genome shotgun (WGS) entry which is preliminary data.</text>
</comment>
<evidence type="ECO:0000256" key="1">
    <source>
        <dbReference type="SAM" id="MobiDB-lite"/>
    </source>
</evidence>
<evidence type="ECO:0000313" key="3">
    <source>
        <dbReference type="Proteomes" id="UP001281761"/>
    </source>
</evidence>
<evidence type="ECO:0000313" key="2">
    <source>
        <dbReference type="EMBL" id="KAK2953631.1"/>
    </source>
</evidence>
<proteinExistence type="predicted"/>
<dbReference type="SUPFAM" id="SSF52799">
    <property type="entry name" value="(Phosphotyrosine protein) phosphatases II"/>
    <property type="match status" value="1"/>
</dbReference>
<organism evidence="2 3">
    <name type="scientific">Blattamonas nauphoetae</name>
    <dbReference type="NCBI Taxonomy" id="2049346"/>
    <lineage>
        <taxon>Eukaryota</taxon>
        <taxon>Metamonada</taxon>
        <taxon>Preaxostyla</taxon>
        <taxon>Oxymonadida</taxon>
        <taxon>Blattamonas</taxon>
    </lineage>
</organism>
<dbReference type="Proteomes" id="UP001281761">
    <property type="component" value="Unassembled WGS sequence"/>
</dbReference>
<gene>
    <name evidence="2" type="ORF">BLNAU_11352</name>
</gene>
<protein>
    <recommendedName>
        <fullName evidence="4">Tyrosine specific protein phosphatases domain-containing protein</fullName>
    </recommendedName>
</protein>
<accession>A0ABQ9XML4</accession>